<keyword evidence="1 2" id="KW-0238">DNA-binding</keyword>
<evidence type="ECO:0000313" key="5">
    <source>
        <dbReference type="Proteomes" id="UP001550628"/>
    </source>
</evidence>
<dbReference type="RefSeq" id="WP_063038875.1">
    <property type="nucleotide sequence ID" value="NZ_JBEXYG010000004.1"/>
</dbReference>
<dbReference type="InterPro" id="IPR050624">
    <property type="entry name" value="HTH-type_Tx_Regulator"/>
</dbReference>
<protein>
    <submittedName>
        <fullName evidence="4">TetR/AcrR family transcriptional regulator</fullName>
    </submittedName>
</protein>
<dbReference type="InterPro" id="IPR036271">
    <property type="entry name" value="Tet_transcr_reg_TetR-rel_C_sf"/>
</dbReference>
<evidence type="ECO:0000313" key="4">
    <source>
        <dbReference type="EMBL" id="MEU1950394.1"/>
    </source>
</evidence>
<comment type="caution">
    <text evidence="4">The sequence shown here is derived from an EMBL/GenBank/DDBJ whole genome shotgun (WGS) entry which is preliminary data.</text>
</comment>
<dbReference type="PRINTS" id="PR00455">
    <property type="entry name" value="HTHTETR"/>
</dbReference>
<dbReference type="Pfam" id="PF00440">
    <property type="entry name" value="TetR_N"/>
    <property type="match status" value="1"/>
</dbReference>
<evidence type="ECO:0000256" key="2">
    <source>
        <dbReference type="PROSITE-ProRule" id="PRU00335"/>
    </source>
</evidence>
<gene>
    <name evidence="4" type="ORF">ABZ510_00915</name>
</gene>
<dbReference type="PANTHER" id="PTHR43479">
    <property type="entry name" value="ACREF/ENVCD OPERON REPRESSOR-RELATED"/>
    <property type="match status" value="1"/>
</dbReference>
<dbReference type="SUPFAM" id="SSF46689">
    <property type="entry name" value="Homeodomain-like"/>
    <property type="match status" value="1"/>
</dbReference>
<dbReference type="PANTHER" id="PTHR43479:SF11">
    <property type="entry name" value="ACREF_ENVCD OPERON REPRESSOR-RELATED"/>
    <property type="match status" value="1"/>
</dbReference>
<evidence type="ECO:0000259" key="3">
    <source>
        <dbReference type="PROSITE" id="PS50977"/>
    </source>
</evidence>
<organism evidence="4 5">
    <name type="scientific">Nocardia rhamnosiphila</name>
    <dbReference type="NCBI Taxonomy" id="426716"/>
    <lineage>
        <taxon>Bacteria</taxon>
        <taxon>Bacillati</taxon>
        <taxon>Actinomycetota</taxon>
        <taxon>Actinomycetes</taxon>
        <taxon>Mycobacteriales</taxon>
        <taxon>Nocardiaceae</taxon>
        <taxon>Nocardia</taxon>
    </lineage>
</organism>
<sequence>MGSSRRERAEETELALKAAARRVFAERGYLNTKITDITAAAGRSAGSFYNHFASKEELLRALLADLGEAGDEQAGQAEHNPDFSDPDAVRFHIAGFWHFAREHAVIMRAMGQAALVNEEFAREMAQFGAEQRRDIADHLDGLMAQGMTLPGTVDTSLAMMFYLVQAIAAGVEDGAVQIADDEAVASLTRFVYRGLTGRDY</sequence>
<reference evidence="4 5" key="1">
    <citation type="submission" date="2024-06" db="EMBL/GenBank/DDBJ databases">
        <title>The Natural Products Discovery Center: Release of the First 8490 Sequenced Strains for Exploring Actinobacteria Biosynthetic Diversity.</title>
        <authorList>
            <person name="Kalkreuter E."/>
            <person name="Kautsar S.A."/>
            <person name="Yang D."/>
            <person name="Bader C.D."/>
            <person name="Teijaro C.N."/>
            <person name="Fluegel L."/>
            <person name="Davis C.M."/>
            <person name="Simpson J.R."/>
            <person name="Lauterbach L."/>
            <person name="Steele A.D."/>
            <person name="Gui C."/>
            <person name="Meng S."/>
            <person name="Li G."/>
            <person name="Viehrig K."/>
            <person name="Ye F."/>
            <person name="Su P."/>
            <person name="Kiefer A.F."/>
            <person name="Nichols A."/>
            <person name="Cepeda A.J."/>
            <person name="Yan W."/>
            <person name="Fan B."/>
            <person name="Jiang Y."/>
            <person name="Adhikari A."/>
            <person name="Zheng C.-J."/>
            <person name="Schuster L."/>
            <person name="Cowan T.M."/>
            <person name="Smanski M.J."/>
            <person name="Chevrette M.G."/>
            <person name="De Carvalho L.P.S."/>
            <person name="Shen B."/>
        </authorList>
    </citation>
    <scope>NUCLEOTIDE SEQUENCE [LARGE SCALE GENOMIC DNA]</scope>
    <source>
        <strain evidence="4 5">NPDC019708</strain>
    </source>
</reference>
<dbReference type="EMBL" id="JBEYBF010000001">
    <property type="protein sequence ID" value="MEU1950394.1"/>
    <property type="molecule type" value="Genomic_DNA"/>
</dbReference>
<evidence type="ECO:0000256" key="1">
    <source>
        <dbReference type="ARBA" id="ARBA00023125"/>
    </source>
</evidence>
<dbReference type="SUPFAM" id="SSF48498">
    <property type="entry name" value="Tetracyclin repressor-like, C-terminal domain"/>
    <property type="match status" value="1"/>
</dbReference>
<dbReference type="Gene3D" id="1.10.357.10">
    <property type="entry name" value="Tetracycline Repressor, domain 2"/>
    <property type="match status" value="1"/>
</dbReference>
<proteinExistence type="predicted"/>
<name>A0ABV2WHN2_9NOCA</name>
<feature type="DNA-binding region" description="H-T-H motif" evidence="2">
    <location>
        <begin position="33"/>
        <end position="52"/>
    </location>
</feature>
<feature type="domain" description="HTH tetR-type" evidence="3">
    <location>
        <begin position="10"/>
        <end position="70"/>
    </location>
</feature>
<keyword evidence="5" id="KW-1185">Reference proteome</keyword>
<dbReference type="PROSITE" id="PS50977">
    <property type="entry name" value="HTH_TETR_2"/>
    <property type="match status" value="1"/>
</dbReference>
<dbReference type="Gene3D" id="1.10.10.60">
    <property type="entry name" value="Homeodomain-like"/>
    <property type="match status" value="1"/>
</dbReference>
<dbReference type="InterPro" id="IPR001647">
    <property type="entry name" value="HTH_TetR"/>
</dbReference>
<dbReference type="Proteomes" id="UP001550628">
    <property type="component" value="Unassembled WGS sequence"/>
</dbReference>
<dbReference type="InterPro" id="IPR009057">
    <property type="entry name" value="Homeodomain-like_sf"/>
</dbReference>
<accession>A0ABV2WHN2</accession>